<dbReference type="AlphaFoldDB" id="A0A6C0IEE2"/>
<proteinExistence type="predicted"/>
<accession>A0A6C0IEE2</accession>
<reference evidence="2" key="1">
    <citation type="journal article" date="2020" name="Nature">
        <title>Giant virus diversity and host interactions through global metagenomics.</title>
        <authorList>
            <person name="Schulz F."/>
            <person name="Roux S."/>
            <person name="Paez-Espino D."/>
            <person name="Jungbluth S."/>
            <person name="Walsh D.A."/>
            <person name="Denef V.J."/>
            <person name="McMahon K.D."/>
            <person name="Konstantinidis K.T."/>
            <person name="Eloe-Fadrosh E.A."/>
            <person name="Kyrpides N.C."/>
            <person name="Woyke T."/>
        </authorList>
    </citation>
    <scope>NUCLEOTIDE SEQUENCE</scope>
    <source>
        <strain evidence="2">GVMAG-M-3300023184-72</strain>
    </source>
</reference>
<feature type="compositionally biased region" description="Basic residues" evidence="1">
    <location>
        <begin position="364"/>
        <end position="384"/>
    </location>
</feature>
<feature type="compositionally biased region" description="Basic residues" evidence="1">
    <location>
        <begin position="1"/>
        <end position="21"/>
    </location>
</feature>
<feature type="region of interest" description="Disordered" evidence="1">
    <location>
        <begin position="1"/>
        <end position="51"/>
    </location>
</feature>
<dbReference type="EMBL" id="MN740164">
    <property type="protein sequence ID" value="QHT91232.1"/>
    <property type="molecule type" value="Genomic_DNA"/>
</dbReference>
<feature type="region of interest" description="Disordered" evidence="1">
    <location>
        <begin position="340"/>
        <end position="384"/>
    </location>
</feature>
<evidence type="ECO:0000313" key="2">
    <source>
        <dbReference type="EMBL" id="QHT91232.1"/>
    </source>
</evidence>
<sequence>MNKTKKLKSYRVTKKTRKSNRKYLGGTTNKSKNKKENNDNSDNSESDSDNGVLDIVSDKVGDFAADTGEFVANKTLRLFGLETIKNAKKEADENADNNSNVDDKNRDNNSITAGITGITSKLGITGITGKLGNIASDLLGSTTSVVQGIGSDIKDVANQTAADTIGNVNEVLGSPQLNKSVSETLENTSEIAENVLEDFNDALNSPEMKEQTAEALDNIGDYTEIAVKALEKPLDKAIDELNEAGTKATSGAISGAIKVGTDAFAAVPYLGAVVELGKIVNDGSKAIGTVIEAGNESIETAANLYTETEKGINKGIKELENKKREADDIMDRTEKSIQKFTKPINNISSIPGKSKVPTGGSNPKKTKKKLLGRKGKSKRVRFAL</sequence>
<evidence type="ECO:0000256" key="1">
    <source>
        <dbReference type="SAM" id="MobiDB-lite"/>
    </source>
</evidence>
<protein>
    <submittedName>
        <fullName evidence="2">Uncharacterized protein</fullName>
    </submittedName>
</protein>
<name>A0A6C0IEE2_9ZZZZ</name>
<organism evidence="2">
    <name type="scientific">viral metagenome</name>
    <dbReference type="NCBI Taxonomy" id="1070528"/>
    <lineage>
        <taxon>unclassified sequences</taxon>
        <taxon>metagenomes</taxon>
        <taxon>organismal metagenomes</taxon>
    </lineage>
</organism>